<comment type="caution">
    <text evidence="5">The sequence shown here is derived from an EMBL/GenBank/DDBJ whole genome shotgun (WGS) entry which is preliminary data.</text>
</comment>
<dbReference type="Pfam" id="PF17289">
    <property type="entry name" value="Terminase_6C"/>
    <property type="match status" value="1"/>
</dbReference>
<name>A0A0D7K536_9BURK</name>
<dbReference type="EMBL" id="JXYQ01000073">
    <property type="protein sequence ID" value="KJA09087.1"/>
    <property type="molecule type" value="Genomic_DNA"/>
</dbReference>
<dbReference type="STRING" id="80878.RP29_18560"/>
<proteinExistence type="predicted"/>
<dbReference type="Pfam" id="PF06056">
    <property type="entry name" value="Terminase_5"/>
    <property type="match status" value="1"/>
</dbReference>
<gene>
    <name evidence="5" type="ORF">RP29_18560</name>
</gene>
<reference evidence="5 6" key="1">
    <citation type="submission" date="2014-12" db="EMBL/GenBank/DDBJ databases">
        <title>Isolation of bacteria from lake water.</title>
        <authorList>
            <person name="Sheng K.-Y."/>
            <person name="Chin P.-S."/>
            <person name="Chan K.-G."/>
            <person name="Tan G.S."/>
        </authorList>
    </citation>
    <scope>NUCLEOTIDE SEQUENCE [LARGE SCALE GENOMIC DNA]</scope>
    <source>
        <strain evidence="5 6">KY4</strain>
    </source>
</reference>
<dbReference type="PATRIC" id="fig|80878.5.peg.3680"/>
<feature type="domain" description="Terminase ATPase subunit N-terminal" evidence="3">
    <location>
        <begin position="13"/>
        <end position="67"/>
    </location>
</feature>
<dbReference type="Gene3D" id="3.30.420.240">
    <property type="match status" value="1"/>
</dbReference>
<evidence type="ECO:0000256" key="2">
    <source>
        <dbReference type="SAM" id="MobiDB-lite"/>
    </source>
</evidence>
<dbReference type="Pfam" id="PF03237">
    <property type="entry name" value="Terminase_6N"/>
    <property type="match status" value="1"/>
</dbReference>
<evidence type="ECO:0000313" key="6">
    <source>
        <dbReference type="Proteomes" id="UP000032566"/>
    </source>
</evidence>
<evidence type="ECO:0000256" key="1">
    <source>
        <dbReference type="ARBA" id="ARBA00022612"/>
    </source>
</evidence>
<feature type="region of interest" description="Disordered" evidence="2">
    <location>
        <begin position="102"/>
        <end position="128"/>
    </location>
</feature>
<sequence length="587" mass="66699">MLSDLVDGGAGSRRHARALYWMGWRITHIADYLGVPRTTLHEWAKAEKWAEAKPLERVEGTLEARLCALINKDGKTGGDFKEIDLLGRQIERMARVHHYEKTGKESDLNPEIRKRNDGPKKRPERNHFTEDQVEKLKAAFLDELFDYQLTWWQNILQRTRAILKSRQIGATFYFAREALIDALETGRNQIFLSASKAQAHVFKQYIRSFAHQVCDVELAGDPIVLSNGAELHFLGTSARTAQSYHGNLYFDEFFWTHNFTELNKVASGMSMHKKWRKTYFSTPSSIQHQAYEFWSGERINRKRSKADRIEIDITHDRLARGFTGEDKIWRQIVTILDAEAGGCDLFDLDELRFEYSDEEFDNLLMCGFVDESFSSFPLAELLRCHVDSWEAWTDWKPHTQRPLAWKPVWVGYDPSHTGDAAGLVVLAPPEQPGGKFRVLERMQFKGADFEAQAEAIKKVTLRYNVANIVIDTTGLGEGVFQIVKQFFPAVRGLRYTADAKSRLVLKAQSVIRAGRLQFDAGDVDLQRSFMAIKREVTGSGRGVTYAAGRSNDAGHADLAWACMNALDIEPLEVTATGGAVRSILEIN</sequence>
<feature type="domain" description="Terminase large subunit gp17-like C-terminal" evidence="4">
    <location>
        <begin position="410"/>
        <end position="566"/>
    </location>
</feature>
<organism evidence="5 6">
    <name type="scientific">Acidovorax temperans</name>
    <dbReference type="NCBI Taxonomy" id="80878"/>
    <lineage>
        <taxon>Bacteria</taxon>
        <taxon>Pseudomonadati</taxon>
        <taxon>Pseudomonadota</taxon>
        <taxon>Betaproteobacteria</taxon>
        <taxon>Burkholderiales</taxon>
        <taxon>Comamonadaceae</taxon>
        <taxon>Acidovorax</taxon>
    </lineage>
</organism>
<evidence type="ECO:0000313" key="5">
    <source>
        <dbReference type="EMBL" id="KJA09087.1"/>
    </source>
</evidence>
<keyword evidence="1" id="KW-1188">Viral release from host cell</keyword>
<evidence type="ECO:0000259" key="3">
    <source>
        <dbReference type="Pfam" id="PF06056"/>
    </source>
</evidence>
<dbReference type="Gene3D" id="3.40.50.300">
    <property type="entry name" value="P-loop containing nucleotide triphosphate hydrolases"/>
    <property type="match status" value="1"/>
</dbReference>
<accession>A0A0D7K536</accession>
<dbReference type="InterPro" id="IPR035421">
    <property type="entry name" value="Terminase_6C"/>
</dbReference>
<dbReference type="AlphaFoldDB" id="A0A0D7K536"/>
<evidence type="ECO:0000259" key="4">
    <source>
        <dbReference type="Pfam" id="PF17289"/>
    </source>
</evidence>
<keyword evidence="6" id="KW-1185">Reference proteome</keyword>
<protein>
    <submittedName>
        <fullName evidence="5">Terminase</fullName>
    </submittedName>
</protein>
<dbReference type="Proteomes" id="UP000032566">
    <property type="component" value="Unassembled WGS sequence"/>
</dbReference>
<dbReference type="InterPro" id="IPR027417">
    <property type="entry name" value="P-loop_NTPase"/>
</dbReference>
<dbReference type="InterPro" id="IPR010332">
    <property type="entry name" value="ATPase_terminase-su_N"/>
</dbReference>